<sequence length="278" mass="30178">MITSREWQLPGGPNGSARLSARAWGDTDPPEPTWLAVLVHGYGEHIGRYDHVARYLCERGAVVYGSDHRGHGNSSGERVLIEDFAGVVEDVHRLVTQARSAYRSLPLVLVGHSMGGLVAARYAQTHTAELAGLVLSGPVLGRWAAVDELLALEEIPDTPLDPDTLSRDPAVGADYAADELVWHGPFKRPLLRAIDTELRRAHDAGSLGDLPLLWLHGSDDRLVPLAGTKAGIDRLAGNDVAARIFPHARHEVFNETNREEVLDEVARFAARVTGTGPR</sequence>
<dbReference type="Proteomes" id="UP000269198">
    <property type="component" value="Unassembled WGS sequence"/>
</dbReference>
<proteinExistence type="predicted"/>
<name>A0A3N0EFX0_9ACTN</name>
<dbReference type="OrthoDB" id="9806902at2"/>
<keyword evidence="4" id="KW-1185">Reference proteome</keyword>
<dbReference type="InterPro" id="IPR051044">
    <property type="entry name" value="MAG_DAG_Lipase"/>
</dbReference>
<protein>
    <submittedName>
        <fullName evidence="3">Alpha/beta fold hydrolase</fullName>
    </submittedName>
</protein>
<dbReference type="RefSeq" id="WP_123199592.1">
    <property type="nucleotide sequence ID" value="NZ_RJMB01000002.1"/>
</dbReference>
<dbReference type="SUPFAM" id="SSF53474">
    <property type="entry name" value="alpha/beta-Hydrolases"/>
    <property type="match status" value="1"/>
</dbReference>
<organism evidence="3 4">
    <name type="scientific">Halostreptopolyspora alba</name>
    <dbReference type="NCBI Taxonomy" id="2487137"/>
    <lineage>
        <taxon>Bacteria</taxon>
        <taxon>Bacillati</taxon>
        <taxon>Actinomycetota</taxon>
        <taxon>Actinomycetes</taxon>
        <taxon>Streptosporangiales</taxon>
        <taxon>Nocardiopsidaceae</taxon>
        <taxon>Halostreptopolyspora</taxon>
    </lineage>
</organism>
<evidence type="ECO:0000313" key="4">
    <source>
        <dbReference type="Proteomes" id="UP000269198"/>
    </source>
</evidence>
<evidence type="ECO:0000256" key="1">
    <source>
        <dbReference type="SAM" id="MobiDB-lite"/>
    </source>
</evidence>
<dbReference type="InterPro" id="IPR022742">
    <property type="entry name" value="Hydrolase_4"/>
</dbReference>
<dbReference type="InterPro" id="IPR000073">
    <property type="entry name" value="AB_hydrolase_1"/>
</dbReference>
<keyword evidence="3" id="KW-0378">Hydrolase</keyword>
<feature type="region of interest" description="Disordered" evidence="1">
    <location>
        <begin position="1"/>
        <end position="23"/>
    </location>
</feature>
<dbReference type="Gene3D" id="3.40.50.1820">
    <property type="entry name" value="alpha/beta hydrolase"/>
    <property type="match status" value="1"/>
</dbReference>
<dbReference type="AlphaFoldDB" id="A0A3N0EFX0"/>
<comment type="caution">
    <text evidence="3">The sequence shown here is derived from an EMBL/GenBank/DDBJ whole genome shotgun (WGS) entry which is preliminary data.</text>
</comment>
<dbReference type="PRINTS" id="PR00111">
    <property type="entry name" value="ABHYDROLASE"/>
</dbReference>
<dbReference type="GO" id="GO:0016787">
    <property type="term" value="F:hydrolase activity"/>
    <property type="evidence" value="ECO:0007669"/>
    <property type="project" value="UniProtKB-KW"/>
</dbReference>
<evidence type="ECO:0000259" key="2">
    <source>
        <dbReference type="Pfam" id="PF12146"/>
    </source>
</evidence>
<evidence type="ECO:0000313" key="3">
    <source>
        <dbReference type="EMBL" id="RNL86763.1"/>
    </source>
</evidence>
<reference evidence="3 4" key="1">
    <citation type="submission" date="2018-11" db="EMBL/GenBank/DDBJ databases">
        <title>The genome draft of YIM 96095.</title>
        <authorList>
            <person name="Tang S.-K."/>
            <person name="Chunyu W.-X."/>
            <person name="Feng Y.-Z."/>
        </authorList>
    </citation>
    <scope>NUCLEOTIDE SEQUENCE [LARGE SCALE GENOMIC DNA]</scope>
    <source>
        <strain evidence="3 4">YIM 96095</strain>
    </source>
</reference>
<dbReference type="EMBL" id="RJMB01000002">
    <property type="protein sequence ID" value="RNL86763.1"/>
    <property type="molecule type" value="Genomic_DNA"/>
</dbReference>
<accession>A0A3N0EFX0</accession>
<dbReference type="Pfam" id="PF12146">
    <property type="entry name" value="Hydrolase_4"/>
    <property type="match status" value="1"/>
</dbReference>
<dbReference type="InterPro" id="IPR029058">
    <property type="entry name" value="AB_hydrolase_fold"/>
</dbReference>
<dbReference type="PANTHER" id="PTHR11614">
    <property type="entry name" value="PHOSPHOLIPASE-RELATED"/>
    <property type="match status" value="1"/>
</dbReference>
<feature type="domain" description="Serine aminopeptidase S33" evidence="2">
    <location>
        <begin position="31"/>
        <end position="257"/>
    </location>
</feature>
<gene>
    <name evidence="3" type="ORF">EFW17_02405</name>
</gene>